<gene>
    <name evidence="3" type="ORF">DB30_05868</name>
</gene>
<proteinExistence type="predicted"/>
<protein>
    <submittedName>
        <fullName evidence="3">Hydrolase, alpha/beta fold family protein</fullName>
    </submittedName>
</protein>
<dbReference type="Gene3D" id="3.40.50.1820">
    <property type="entry name" value="alpha/beta hydrolase"/>
    <property type="match status" value="1"/>
</dbReference>
<dbReference type="Pfam" id="PF12146">
    <property type="entry name" value="Hydrolase_4"/>
    <property type="match status" value="1"/>
</dbReference>
<evidence type="ECO:0000256" key="1">
    <source>
        <dbReference type="SAM" id="MobiDB-lite"/>
    </source>
</evidence>
<organism evidence="3 4">
    <name type="scientific">Enhygromyxa salina</name>
    <dbReference type="NCBI Taxonomy" id="215803"/>
    <lineage>
        <taxon>Bacteria</taxon>
        <taxon>Pseudomonadati</taxon>
        <taxon>Myxococcota</taxon>
        <taxon>Polyangia</taxon>
        <taxon>Nannocystales</taxon>
        <taxon>Nannocystaceae</taxon>
        <taxon>Enhygromyxa</taxon>
    </lineage>
</organism>
<dbReference type="GO" id="GO:0052689">
    <property type="term" value="F:carboxylic ester hydrolase activity"/>
    <property type="evidence" value="ECO:0007669"/>
    <property type="project" value="TreeGrafter"/>
</dbReference>
<accession>A0A0C1ZVU2</accession>
<evidence type="ECO:0000259" key="2">
    <source>
        <dbReference type="Pfam" id="PF12146"/>
    </source>
</evidence>
<feature type="domain" description="Serine aminopeptidase S33" evidence="2">
    <location>
        <begin position="106"/>
        <end position="178"/>
    </location>
</feature>
<dbReference type="AlphaFoldDB" id="A0A0C1ZVU2"/>
<reference evidence="3 4" key="1">
    <citation type="submission" date="2014-12" db="EMBL/GenBank/DDBJ databases">
        <title>Genome assembly of Enhygromyxa salina DSM 15201.</title>
        <authorList>
            <person name="Sharma G."/>
            <person name="Subramanian S."/>
        </authorList>
    </citation>
    <scope>NUCLEOTIDE SEQUENCE [LARGE SCALE GENOMIC DNA]</scope>
    <source>
        <strain evidence="3 4">DSM 15201</strain>
    </source>
</reference>
<comment type="caution">
    <text evidence="3">The sequence shown here is derived from an EMBL/GenBank/DDBJ whole genome shotgun (WGS) entry which is preliminary data.</text>
</comment>
<dbReference type="SUPFAM" id="SSF53474">
    <property type="entry name" value="alpha/beta-Hydrolases"/>
    <property type="match status" value="1"/>
</dbReference>
<dbReference type="PANTHER" id="PTHR43265:SF1">
    <property type="entry name" value="ESTERASE ESTD"/>
    <property type="match status" value="1"/>
</dbReference>
<dbReference type="Proteomes" id="UP000031599">
    <property type="component" value="Unassembled WGS sequence"/>
</dbReference>
<keyword evidence="3" id="KW-0378">Hydrolase</keyword>
<sequence length="349" mass="35714">MIGLGLLVGLTGCMDTVNADATASTSSATESSGGSTGVDGSETTGQPACEADGLEVHVEGATGTLEGTLQLPARCSRIAVLIHPGSGPTDRNGNTVGQPGMNDSLALLAEAITELGYPNLRIDKRGVGGSAGALVSESALRFEHYVDDIGVWQQYLRDEGYAVVVLGHSEGALLTLLASGVAGTVGYVSLAGPGRPAGDVLREQLSAQVVGPLLDEALAIIDSLEQGVTVDSVSPELAPLFRPSVQPYLISWFAYDPAAEIAGSHDVLMTLVGGTTDIQVPITELDILAAAQPDAQTCRIEGMNHVLKAATLDPASQEQTYTDPSLPLAPGLVACLEGFLGLVETAVDG</sequence>
<dbReference type="InterPro" id="IPR029058">
    <property type="entry name" value="AB_hydrolase_fold"/>
</dbReference>
<name>A0A0C1ZVU2_9BACT</name>
<dbReference type="EMBL" id="JMCC02000059">
    <property type="protein sequence ID" value="KIG15168.1"/>
    <property type="molecule type" value="Genomic_DNA"/>
</dbReference>
<dbReference type="PANTHER" id="PTHR43265">
    <property type="entry name" value="ESTERASE ESTD"/>
    <property type="match status" value="1"/>
</dbReference>
<evidence type="ECO:0000313" key="3">
    <source>
        <dbReference type="EMBL" id="KIG15168.1"/>
    </source>
</evidence>
<feature type="region of interest" description="Disordered" evidence="1">
    <location>
        <begin position="22"/>
        <end position="48"/>
    </location>
</feature>
<evidence type="ECO:0000313" key="4">
    <source>
        <dbReference type="Proteomes" id="UP000031599"/>
    </source>
</evidence>
<feature type="compositionally biased region" description="Low complexity" evidence="1">
    <location>
        <begin position="22"/>
        <end position="33"/>
    </location>
</feature>
<dbReference type="InterPro" id="IPR053145">
    <property type="entry name" value="AB_hydrolase_Est10"/>
</dbReference>
<dbReference type="InterPro" id="IPR022742">
    <property type="entry name" value="Hydrolase_4"/>
</dbReference>